<accession>A0A452Y767</accession>
<evidence type="ECO:0000313" key="1">
    <source>
        <dbReference type="EnsemblPlants" id="AET1Gv20319500.13"/>
    </source>
</evidence>
<proteinExistence type="predicted"/>
<name>A0A452Y767_AEGTS</name>
<reference evidence="1" key="5">
    <citation type="journal article" date="2021" name="G3 (Bethesda)">
        <title>Aegilops tauschii genome assembly Aet v5.0 features greater sequence contiguity and improved annotation.</title>
        <authorList>
            <person name="Wang L."/>
            <person name="Zhu T."/>
            <person name="Rodriguez J.C."/>
            <person name="Deal K.R."/>
            <person name="Dubcovsky J."/>
            <person name="McGuire P.E."/>
            <person name="Lux T."/>
            <person name="Spannagl M."/>
            <person name="Mayer K.F.X."/>
            <person name="Baldrich P."/>
            <person name="Meyers B.C."/>
            <person name="Huo N."/>
            <person name="Gu Y.Q."/>
            <person name="Zhou H."/>
            <person name="Devos K.M."/>
            <person name="Bennetzen J.L."/>
            <person name="Unver T."/>
            <person name="Budak H."/>
            <person name="Gulick P.J."/>
            <person name="Galiba G."/>
            <person name="Kalapos B."/>
            <person name="Nelson D.R."/>
            <person name="Li P."/>
            <person name="You F.M."/>
            <person name="Luo M.C."/>
            <person name="Dvorak J."/>
        </authorList>
    </citation>
    <scope>NUCLEOTIDE SEQUENCE [LARGE SCALE GENOMIC DNA]</scope>
    <source>
        <strain evidence="1">cv. AL8/78</strain>
    </source>
</reference>
<protein>
    <submittedName>
        <fullName evidence="1">Uncharacterized protein</fullName>
    </submittedName>
</protein>
<reference evidence="1" key="3">
    <citation type="journal article" date="2017" name="Nature">
        <title>Genome sequence of the progenitor of the wheat D genome Aegilops tauschii.</title>
        <authorList>
            <person name="Luo M.C."/>
            <person name="Gu Y.Q."/>
            <person name="Puiu D."/>
            <person name="Wang H."/>
            <person name="Twardziok S.O."/>
            <person name="Deal K.R."/>
            <person name="Huo N."/>
            <person name="Zhu T."/>
            <person name="Wang L."/>
            <person name="Wang Y."/>
            <person name="McGuire P.E."/>
            <person name="Liu S."/>
            <person name="Long H."/>
            <person name="Ramasamy R.K."/>
            <person name="Rodriguez J.C."/>
            <person name="Van S.L."/>
            <person name="Yuan L."/>
            <person name="Wang Z."/>
            <person name="Xia Z."/>
            <person name="Xiao L."/>
            <person name="Anderson O.D."/>
            <person name="Ouyang S."/>
            <person name="Liang Y."/>
            <person name="Zimin A.V."/>
            <person name="Pertea G."/>
            <person name="Qi P."/>
            <person name="Bennetzen J.L."/>
            <person name="Dai X."/>
            <person name="Dawson M.W."/>
            <person name="Muller H.G."/>
            <person name="Kugler K."/>
            <person name="Rivarola-Duarte L."/>
            <person name="Spannagl M."/>
            <person name="Mayer K.F.X."/>
            <person name="Lu F.H."/>
            <person name="Bevan M.W."/>
            <person name="Leroy P."/>
            <person name="Li P."/>
            <person name="You F.M."/>
            <person name="Sun Q."/>
            <person name="Liu Z."/>
            <person name="Lyons E."/>
            <person name="Wicker T."/>
            <person name="Salzberg S.L."/>
            <person name="Devos K.M."/>
            <person name="Dvorak J."/>
        </authorList>
    </citation>
    <scope>NUCLEOTIDE SEQUENCE [LARGE SCALE GENOMIC DNA]</scope>
    <source>
        <strain evidence="1">cv. AL8/78</strain>
    </source>
</reference>
<reference evidence="2" key="1">
    <citation type="journal article" date="2014" name="Science">
        <title>Ancient hybridizations among the ancestral genomes of bread wheat.</title>
        <authorList>
            <consortium name="International Wheat Genome Sequencing Consortium,"/>
            <person name="Marcussen T."/>
            <person name="Sandve S.R."/>
            <person name="Heier L."/>
            <person name="Spannagl M."/>
            <person name="Pfeifer M."/>
            <person name="Jakobsen K.S."/>
            <person name="Wulff B.B."/>
            <person name="Steuernagel B."/>
            <person name="Mayer K.F."/>
            <person name="Olsen O.A."/>
        </authorList>
    </citation>
    <scope>NUCLEOTIDE SEQUENCE [LARGE SCALE GENOMIC DNA]</scope>
    <source>
        <strain evidence="2">cv. AL8/78</strain>
    </source>
</reference>
<reference evidence="1" key="4">
    <citation type="submission" date="2019-03" db="UniProtKB">
        <authorList>
            <consortium name="EnsemblPlants"/>
        </authorList>
    </citation>
    <scope>IDENTIFICATION</scope>
</reference>
<dbReference type="EnsemblPlants" id="AET1Gv20319500.13">
    <property type="protein sequence ID" value="AET1Gv20319500.13"/>
    <property type="gene ID" value="AET1Gv20319500"/>
</dbReference>
<dbReference type="Gramene" id="AET1Gv20319500.13">
    <property type="protein sequence ID" value="AET1Gv20319500.13"/>
    <property type="gene ID" value="AET1Gv20319500"/>
</dbReference>
<evidence type="ECO:0000313" key="2">
    <source>
        <dbReference type="Proteomes" id="UP000015105"/>
    </source>
</evidence>
<organism evidence="1 2">
    <name type="scientific">Aegilops tauschii subsp. strangulata</name>
    <name type="common">Goatgrass</name>
    <dbReference type="NCBI Taxonomy" id="200361"/>
    <lineage>
        <taxon>Eukaryota</taxon>
        <taxon>Viridiplantae</taxon>
        <taxon>Streptophyta</taxon>
        <taxon>Embryophyta</taxon>
        <taxon>Tracheophyta</taxon>
        <taxon>Spermatophyta</taxon>
        <taxon>Magnoliopsida</taxon>
        <taxon>Liliopsida</taxon>
        <taxon>Poales</taxon>
        <taxon>Poaceae</taxon>
        <taxon>BOP clade</taxon>
        <taxon>Pooideae</taxon>
        <taxon>Triticodae</taxon>
        <taxon>Triticeae</taxon>
        <taxon>Triticinae</taxon>
        <taxon>Aegilops</taxon>
    </lineage>
</organism>
<keyword evidence="2" id="KW-1185">Reference proteome</keyword>
<dbReference type="Proteomes" id="UP000015105">
    <property type="component" value="Chromosome 1D"/>
</dbReference>
<reference evidence="2" key="2">
    <citation type="journal article" date="2017" name="Nat. Plants">
        <title>The Aegilops tauschii genome reveals multiple impacts of transposons.</title>
        <authorList>
            <person name="Zhao G."/>
            <person name="Zou C."/>
            <person name="Li K."/>
            <person name="Wang K."/>
            <person name="Li T."/>
            <person name="Gao L."/>
            <person name="Zhang X."/>
            <person name="Wang H."/>
            <person name="Yang Z."/>
            <person name="Liu X."/>
            <person name="Jiang W."/>
            <person name="Mao L."/>
            <person name="Kong X."/>
            <person name="Jiao Y."/>
            <person name="Jia J."/>
        </authorList>
    </citation>
    <scope>NUCLEOTIDE SEQUENCE [LARGE SCALE GENOMIC DNA]</scope>
    <source>
        <strain evidence="2">cv. AL8/78</strain>
    </source>
</reference>
<dbReference type="AlphaFoldDB" id="A0A452Y767"/>
<sequence length="74" mass="8728">FAFQSNKERETFPFVLRRLGIWWRRRQEAQAARVNRCWGRRTRCVRSAGEPMIYSPSATQLVEGLTGVFTHNDK</sequence>